<name>A0ABV0BY31_9SPHI</name>
<dbReference type="EMBL" id="JBDJNQ010000010">
    <property type="protein sequence ID" value="MEN5379517.1"/>
    <property type="molecule type" value="Genomic_DNA"/>
</dbReference>
<comment type="caution">
    <text evidence="1">The sequence shown here is derived from an EMBL/GenBank/DDBJ whole genome shotgun (WGS) entry which is preliminary data.</text>
</comment>
<protein>
    <recommendedName>
        <fullName evidence="3">Histidine kinase</fullName>
    </recommendedName>
</protein>
<dbReference type="Proteomes" id="UP001409291">
    <property type="component" value="Unassembled WGS sequence"/>
</dbReference>
<organism evidence="1 2">
    <name type="scientific">Sphingobacterium kitahiroshimense</name>
    <dbReference type="NCBI Taxonomy" id="470446"/>
    <lineage>
        <taxon>Bacteria</taxon>
        <taxon>Pseudomonadati</taxon>
        <taxon>Bacteroidota</taxon>
        <taxon>Sphingobacteriia</taxon>
        <taxon>Sphingobacteriales</taxon>
        <taxon>Sphingobacteriaceae</taxon>
        <taxon>Sphingobacterium</taxon>
    </lineage>
</organism>
<reference evidence="1 2" key="1">
    <citation type="submission" date="2024-04" db="EMBL/GenBank/DDBJ databases">
        <title>WGS of bacteria from Torrens River.</title>
        <authorList>
            <person name="Wyrsch E.R."/>
            <person name="Drigo B."/>
        </authorList>
    </citation>
    <scope>NUCLEOTIDE SEQUENCE [LARGE SCALE GENOMIC DNA]</scope>
    <source>
        <strain evidence="1 2">TWI391</strain>
    </source>
</reference>
<keyword evidence="2" id="KW-1185">Reference proteome</keyword>
<evidence type="ECO:0008006" key="3">
    <source>
        <dbReference type="Google" id="ProtNLM"/>
    </source>
</evidence>
<sequence length="204" mass="23773">MNTREQFYKIVIKEYEKRNLKYGQVLRENIAQDLYAIRLNLQRYSIEEGNSPGLEEMRSMVTETISKVQYLSNVLLNVVLRDFGLKRALEDHFLSVNSNNEVLVEKEVNSLDFSCQLLIFHMVRYVITAIITDDLPFFGIYLHVEGDNLHLEIIGVNNNYLNKLKQTNSKKIKKLQDRVNLLEGTLAFNTDPQEHKIVVIVKLN</sequence>
<accession>A0ABV0BY31</accession>
<evidence type="ECO:0000313" key="1">
    <source>
        <dbReference type="EMBL" id="MEN5379517.1"/>
    </source>
</evidence>
<dbReference type="RefSeq" id="WP_346582310.1">
    <property type="nucleotide sequence ID" value="NZ_JBDJNQ010000010.1"/>
</dbReference>
<evidence type="ECO:0000313" key="2">
    <source>
        <dbReference type="Proteomes" id="UP001409291"/>
    </source>
</evidence>
<proteinExistence type="predicted"/>
<gene>
    <name evidence="1" type="ORF">ABE541_19780</name>
</gene>